<dbReference type="InterPro" id="IPR000577">
    <property type="entry name" value="Carb_kinase_FGGY"/>
</dbReference>
<dbReference type="EC" id="2.7.1.17" evidence="8"/>
<dbReference type="GO" id="GO:0005524">
    <property type="term" value="F:ATP binding"/>
    <property type="evidence" value="ECO:0007669"/>
    <property type="project" value="UniProtKB-KW"/>
</dbReference>
<dbReference type="NCBIfam" id="TIGR01312">
    <property type="entry name" value="XylB"/>
    <property type="match status" value="1"/>
</dbReference>
<dbReference type="GO" id="GO:0005997">
    <property type="term" value="P:xylulose metabolic process"/>
    <property type="evidence" value="ECO:0007669"/>
    <property type="project" value="InterPro"/>
</dbReference>
<gene>
    <name evidence="8 11" type="primary">xylB</name>
    <name evidence="11" type="ORF">HRU87_05860</name>
</gene>
<dbReference type="Gene3D" id="3.30.420.40">
    <property type="match status" value="2"/>
</dbReference>
<proteinExistence type="inferred from homology"/>
<dbReference type="InterPro" id="IPR043129">
    <property type="entry name" value="ATPase_NBD"/>
</dbReference>
<evidence type="ECO:0000256" key="7">
    <source>
        <dbReference type="ARBA" id="ARBA00023277"/>
    </source>
</evidence>
<keyword evidence="2 8" id="KW-0859">Xylose metabolism</keyword>
<dbReference type="SUPFAM" id="SSF53067">
    <property type="entry name" value="Actin-like ATPase domain"/>
    <property type="match status" value="2"/>
</dbReference>
<evidence type="ECO:0000259" key="9">
    <source>
        <dbReference type="Pfam" id="PF00370"/>
    </source>
</evidence>
<evidence type="ECO:0000313" key="11">
    <source>
        <dbReference type="EMBL" id="QKJ25688.1"/>
    </source>
</evidence>
<keyword evidence="7 8" id="KW-0119">Carbohydrate metabolism</keyword>
<evidence type="ECO:0000256" key="1">
    <source>
        <dbReference type="ARBA" id="ARBA00009156"/>
    </source>
</evidence>
<evidence type="ECO:0000256" key="6">
    <source>
        <dbReference type="ARBA" id="ARBA00022840"/>
    </source>
</evidence>
<dbReference type="InterPro" id="IPR018483">
    <property type="entry name" value="Carb_kinase_FGGY_CS"/>
</dbReference>
<dbReference type="GO" id="GO:0042732">
    <property type="term" value="P:D-xylose metabolic process"/>
    <property type="evidence" value="ECO:0007669"/>
    <property type="project" value="UniProtKB-KW"/>
</dbReference>
<evidence type="ECO:0000256" key="5">
    <source>
        <dbReference type="ARBA" id="ARBA00022777"/>
    </source>
</evidence>
<keyword evidence="6 8" id="KW-0067">ATP-binding</keyword>
<dbReference type="CDD" id="cd07809">
    <property type="entry name" value="ASKHA_NBD_FGGY_BaXK-like"/>
    <property type="match status" value="1"/>
</dbReference>
<sequence>MALVAGVDSSTQSCKVLIWDPNSRQIVREGRAKHPSGTEVDPQHWWDALLEAIESAGGLSDVSAISIAGQQHGMVLLDQDGNVLRPALLWNDTRSSGEAGELIEHFGADWLAKQTGSLPVASFTATKLRWVLNNEPEIAKQVAAVCLPHDYLSWRLSENYPNLSGLFTDRSDASGTGYFNPSTNEYLSEVIAFCLGHQVLLPRVLGPRESTAKVRSDLASHEIRIGAGMGDNAGAAKGLELSPGMFAVSLGTSGTVFGATASATSDASGCVAGFADAQGYFLPLVCTINAARVIEWGAQLLGVGLTEFGELALKADLGAGGVRVTPYLEGERTPNLPDATASVTGITLANGTRENFARACIEGMLRGLAFGGEVIEKQGLEIKSISLIGGAAANPAVQQIAKEVFSAEVFVPEPAEYVALGAAKQAAELLGK</sequence>
<keyword evidence="3 8" id="KW-0808">Transferase</keyword>
<dbReference type="KEGG" id="aqg:HRU87_05860"/>
<feature type="domain" description="Carbohydrate kinase FGGY N-terminal" evidence="9">
    <location>
        <begin position="4"/>
        <end position="235"/>
    </location>
</feature>
<dbReference type="RefSeq" id="WP_173493985.1">
    <property type="nucleotide sequence ID" value="NZ_CP054056.1"/>
</dbReference>
<evidence type="ECO:0000256" key="4">
    <source>
        <dbReference type="ARBA" id="ARBA00022741"/>
    </source>
</evidence>
<dbReference type="EMBL" id="CP054056">
    <property type="protein sequence ID" value="QKJ25688.1"/>
    <property type="molecule type" value="Genomic_DNA"/>
</dbReference>
<dbReference type="PANTHER" id="PTHR43095">
    <property type="entry name" value="SUGAR KINASE"/>
    <property type="match status" value="1"/>
</dbReference>
<dbReference type="PROSITE" id="PS00933">
    <property type="entry name" value="FGGY_KINASES_1"/>
    <property type="match status" value="1"/>
</dbReference>
<keyword evidence="12" id="KW-1185">Reference proteome</keyword>
<comment type="catalytic activity">
    <reaction evidence="8">
        <text>D-xylulose + ATP = D-xylulose 5-phosphate + ADP + H(+)</text>
        <dbReference type="Rhea" id="RHEA:10964"/>
        <dbReference type="ChEBI" id="CHEBI:15378"/>
        <dbReference type="ChEBI" id="CHEBI:17140"/>
        <dbReference type="ChEBI" id="CHEBI:30616"/>
        <dbReference type="ChEBI" id="CHEBI:57737"/>
        <dbReference type="ChEBI" id="CHEBI:456216"/>
        <dbReference type="EC" id="2.7.1.17"/>
    </reaction>
</comment>
<dbReference type="Pfam" id="PF02782">
    <property type="entry name" value="FGGY_C"/>
    <property type="match status" value="1"/>
</dbReference>
<dbReference type="InterPro" id="IPR018485">
    <property type="entry name" value="FGGY_C"/>
</dbReference>
<organism evidence="11 12">
    <name type="scientific">Aquiluna borgnonia</name>
    <dbReference type="NCBI Taxonomy" id="2499157"/>
    <lineage>
        <taxon>Bacteria</taxon>
        <taxon>Bacillati</taxon>
        <taxon>Actinomycetota</taxon>
        <taxon>Actinomycetes</taxon>
        <taxon>Micrococcales</taxon>
        <taxon>Microbacteriaceae</taxon>
        <taxon>Luna cluster</taxon>
        <taxon>Luna-1 subcluster</taxon>
        <taxon>Aquiluna</taxon>
    </lineage>
</organism>
<dbReference type="AlphaFoldDB" id="A0A7D4QGW2"/>
<dbReference type="PIRSF" id="PIRSF000538">
    <property type="entry name" value="GlpK"/>
    <property type="match status" value="1"/>
</dbReference>
<feature type="domain" description="Carbohydrate kinase FGGY C-terminal" evidence="10">
    <location>
        <begin position="247"/>
        <end position="427"/>
    </location>
</feature>
<dbReference type="Proteomes" id="UP000501003">
    <property type="component" value="Chromosome"/>
</dbReference>
<dbReference type="PRINTS" id="PR00301">
    <property type="entry name" value="HEATSHOCK70"/>
</dbReference>
<keyword evidence="5 8" id="KW-0418">Kinase</keyword>
<evidence type="ECO:0000256" key="2">
    <source>
        <dbReference type="ARBA" id="ARBA00022629"/>
    </source>
</evidence>
<dbReference type="InterPro" id="IPR006000">
    <property type="entry name" value="Xylulokinase"/>
</dbReference>
<dbReference type="Pfam" id="PF00370">
    <property type="entry name" value="FGGY_N"/>
    <property type="match status" value="1"/>
</dbReference>
<dbReference type="GO" id="GO:0004856">
    <property type="term" value="F:D-xylulokinase activity"/>
    <property type="evidence" value="ECO:0007669"/>
    <property type="project" value="UniProtKB-EC"/>
</dbReference>
<comment type="similarity">
    <text evidence="1 8">Belongs to the FGGY kinase family.</text>
</comment>
<dbReference type="PANTHER" id="PTHR43095:SF5">
    <property type="entry name" value="XYLULOSE KINASE"/>
    <property type="match status" value="1"/>
</dbReference>
<accession>A0A7D4QGW2</accession>
<evidence type="ECO:0000313" key="12">
    <source>
        <dbReference type="Proteomes" id="UP000501003"/>
    </source>
</evidence>
<dbReference type="InterPro" id="IPR018484">
    <property type="entry name" value="FGGY_N"/>
</dbReference>
<reference evidence="11 12" key="1">
    <citation type="submission" date="2020-05" db="EMBL/GenBank/DDBJ databases">
        <title>Aquirufa sp. strain 15G-AUS-rot a new Aquirufa species.</title>
        <authorList>
            <person name="Pitt A."/>
            <person name="Hahn M.W."/>
        </authorList>
    </citation>
    <scope>NUCLEOTIDE SEQUENCE [LARGE SCALE GENOMIC DNA]</scope>
    <source>
        <strain evidence="11 12">15G-AUS-rot</strain>
    </source>
</reference>
<protein>
    <recommendedName>
        <fullName evidence="8">Xylulose kinase</fullName>
        <shortName evidence="8">Xylulokinase</shortName>
        <ecNumber evidence="8">2.7.1.17</ecNumber>
    </recommendedName>
</protein>
<evidence type="ECO:0000256" key="8">
    <source>
        <dbReference type="RuleBase" id="RU364073"/>
    </source>
</evidence>
<evidence type="ECO:0000259" key="10">
    <source>
        <dbReference type="Pfam" id="PF02782"/>
    </source>
</evidence>
<dbReference type="InterPro" id="IPR050406">
    <property type="entry name" value="FGGY_Carb_Kinase"/>
</dbReference>
<name>A0A7D4QGW2_9MICO</name>
<keyword evidence="4 8" id="KW-0547">Nucleotide-binding</keyword>
<evidence type="ECO:0000256" key="3">
    <source>
        <dbReference type="ARBA" id="ARBA00022679"/>
    </source>
</evidence>